<reference evidence="5" key="1">
    <citation type="journal article" date="2019" name="Int. J. Syst. Evol. Microbiol.">
        <title>The Global Catalogue of Microorganisms (GCM) 10K type strain sequencing project: providing services to taxonomists for standard genome sequencing and annotation.</title>
        <authorList>
            <consortium name="The Broad Institute Genomics Platform"/>
            <consortium name="The Broad Institute Genome Sequencing Center for Infectious Disease"/>
            <person name="Wu L."/>
            <person name="Ma J."/>
        </authorList>
    </citation>
    <scope>NUCLEOTIDE SEQUENCE [LARGE SCALE GENOMIC DNA]</scope>
    <source>
        <strain evidence="5">CCUG 57113</strain>
    </source>
</reference>
<comment type="similarity">
    <text evidence="1">Belongs to the DnaB/DnaD family.</text>
</comment>
<dbReference type="RefSeq" id="WP_378081228.1">
    <property type="nucleotide sequence ID" value="NZ_JBHSMH010000005.1"/>
</dbReference>
<dbReference type="Gene3D" id="1.10.10.630">
    <property type="entry name" value="DnaD domain-like"/>
    <property type="match status" value="1"/>
</dbReference>
<dbReference type="PANTHER" id="PTHR37293">
    <property type="entry name" value="PHAGE REPLICATION PROTEIN-RELATED"/>
    <property type="match status" value="1"/>
</dbReference>
<dbReference type="EMBL" id="JBHSMH010000005">
    <property type="protein sequence ID" value="MFC5467717.1"/>
    <property type="molecule type" value="Genomic_DNA"/>
</dbReference>
<dbReference type="SUPFAM" id="SSF46785">
    <property type="entry name" value="Winged helix' DNA-binding domain"/>
    <property type="match status" value="1"/>
</dbReference>
<dbReference type="Pfam" id="PF07261">
    <property type="entry name" value="DnaB_2"/>
    <property type="match status" value="1"/>
</dbReference>
<evidence type="ECO:0000313" key="5">
    <source>
        <dbReference type="Proteomes" id="UP001596105"/>
    </source>
</evidence>
<sequence>MNDRNALARGMAEAYMDGAVSVPYALLRTYRALKLSDTDAMLLLQLIAFRQLEQNEFPTIEQLQERLGCSPAIVGQAVQKLLKLGFVTIDEQFDSSSGVQSEKYNLSGLFRRIGQLLAEGELPLRADQADSGSPAYAAASAESVSGGSGFGRSEERASGAKAGTYAAGDTGGVPRSLFSQFEQEFGRPLTPMEYETITSWLDQDQYADELIRFALKEAVFAGKLHFRYIDRILLEWSRNRVTNVEEARLHAQKFRTGR</sequence>
<dbReference type="InterPro" id="IPR034829">
    <property type="entry name" value="DnaD-like_sf"/>
</dbReference>
<feature type="domain" description="DnaD N-terminal" evidence="3">
    <location>
        <begin position="22"/>
        <end position="117"/>
    </location>
</feature>
<dbReference type="InterPro" id="IPR006343">
    <property type="entry name" value="DnaB/C_C"/>
</dbReference>
<keyword evidence="5" id="KW-1185">Reference proteome</keyword>
<dbReference type="InterPro" id="IPR053843">
    <property type="entry name" value="DnaD_N"/>
</dbReference>
<dbReference type="InterPro" id="IPR036388">
    <property type="entry name" value="WH-like_DNA-bd_sf"/>
</dbReference>
<dbReference type="NCBIfam" id="TIGR01446">
    <property type="entry name" value="DnaD_dom"/>
    <property type="match status" value="1"/>
</dbReference>
<dbReference type="Pfam" id="PF21984">
    <property type="entry name" value="DnaD_N"/>
    <property type="match status" value="1"/>
</dbReference>
<dbReference type="Proteomes" id="UP001596105">
    <property type="component" value="Unassembled WGS sequence"/>
</dbReference>
<protein>
    <submittedName>
        <fullName evidence="4">DnaD domain protein</fullName>
    </submittedName>
</protein>
<dbReference type="Gene3D" id="1.10.10.10">
    <property type="entry name" value="Winged helix-like DNA-binding domain superfamily/Winged helix DNA-binding domain"/>
    <property type="match status" value="1"/>
</dbReference>
<gene>
    <name evidence="4" type="ORF">ACFPPD_03235</name>
</gene>
<name>A0ABW0LRT7_9BACL</name>
<evidence type="ECO:0000256" key="1">
    <source>
        <dbReference type="ARBA" id="ARBA00093462"/>
    </source>
</evidence>
<evidence type="ECO:0000259" key="3">
    <source>
        <dbReference type="Pfam" id="PF21984"/>
    </source>
</evidence>
<dbReference type="SUPFAM" id="SSF158499">
    <property type="entry name" value="DnaD domain-like"/>
    <property type="match status" value="1"/>
</dbReference>
<organism evidence="4 5">
    <name type="scientific">Cohnella suwonensis</name>
    <dbReference type="NCBI Taxonomy" id="696072"/>
    <lineage>
        <taxon>Bacteria</taxon>
        <taxon>Bacillati</taxon>
        <taxon>Bacillota</taxon>
        <taxon>Bacilli</taxon>
        <taxon>Bacillales</taxon>
        <taxon>Paenibacillaceae</taxon>
        <taxon>Cohnella</taxon>
    </lineage>
</organism>
<dbReference type="InterPro" id="IPR036390">
    <property type="entry name" value="WH_DNA-bd_sf"/>
</dbReference>
<proteinExistence type="inferred from homology"/>
<feature type="domain" description="DnaB/C C-terminal" evidence="2">
    <location>
        <begin position="178"/>
        <end position="250"/>
    </location>
</feature>
<evidence type="ECO:0000259" key="2">
    <source>
        <dbReference type="Pfam" id="PF07261"/>
    </source>
</evidence>
<comment type="caution">
    <text evidence="4">The sequence shown here is derived from an EMBL/GenBank/DDBJ whole genome shotgun (WGS) entry which is preliminary data.</text>
</comment>
<dbReference type="PANTHER" id="PTHR37293:SF6">
    <property type="entry name" value="DNA REPLICATION PROTEIN DNAD"/>
    <property type="match status" value="1"/>
</dbReference>
<accession>A0ABW0LRT7</accession>
<dbReference type="InterPro" id="IPR053162">
    <property type="entry name" value="DnaD"/>
</dbReference>
<evidence type="ECO:0000313" key="4">
    <source>
        <dbReference type="EMBL" id="MFC5467717.1"/>
    </source>
</evidence>